<organism evidence="11 12">
    <name type="scientific">Chelatococcus asaccharovorans</name>
    <dbReference type="NCBI Taxonomy" id="28210"/>
    <lineage>
        <taxon>Bacteria</taxon>
        <taxon>Pseudomonadati</taxon>
        <taxon>Pseudomonadota</taxon>
        <taxon>Alphaproteobacteria</taxon>
        <taxon>Hyphomicrobiales</taxon>
        <taxon>Chelatococcaceae</taxon>
        <taxon>Chelatococcus</taxon>
    </lineage>
</organism>
<dbReference type="EMBL" id="QJJK01000014">
    <property type="protein sequence ID" value="PXW53249.1"/>
    <property type="molecule type" value="Genomic_DNA"/>
</dbReference>
<evidence type="ECO:0000256" key="2">
    <source>
        <dbReference type="ARBA" id="ARBA00003444"/>
    </source>
</evidence>
<gene>
    <name evidence="11" type="ORF">C7450_114125</name>
</gene>
<evidence type="ECO:0000256" key="5">
    <source>
        <dbReference type="ARBA" id="ARBA00022573"/>
    </source>
</evidence>
<keyword evidence="6" id="KW-0663">Pyridoxal phosphate</keyword>
<dbReference type="GO" id="GO:0009236">
    <property type="term" value="P:cobalamin biosynthetic process"/>
    <property type="evidence" value="ECO:0007669"/>
    <property type="project" value="UniProtKB-UniPathway"/>
</dbReference>
<protein>
    <recommendedName>
        <fullName evidence="4">threonine-phosphate decarboxylase</fullName>
        <ecNumber evidence="4">4.1.1.81</ecNumber>
    </recommendedName>
    <alternativeName>
        <fullName evidence="8">L-threonine-O-3-phosphate decarboxylase</fullName>
    </alternativeName>
</protein>
<reference evidence="11 12" key="1">
    <citation type="submission" date="2018-05" db="EMBL/GenBank/DDBJ databases">
        <title>Genomic Encyclopedia of Type Strains, Phase IV (KMG-IV): sequencing the most valuable type-strain genomes for metagenomic binning, comparative biology and taxonomic classification.</title>
        <authorList>
            <person name="Goeker M."/>
        </authorList>
    </citation>
    <scope>NUCLEOTIDE SEQUENCE [LARGE SCALE GENOMIC DNA]</scope>
    <source>
        <strain evidence="11 12">DSM 6462</strain>
    </source>
</reference>
<evidence type="ECO:0000256" key="6">
    <source>
        <dbReference type="ARBA" id="ARBA00022898"/>
    </source>
</evidence>
<comment type="cofactor">
    <cofactor evidence="1">
        <name>pyridoxal 5'-phosphate</name>
        <dbReference type="ChEBI" id="CHEBI:597326"/>
    </cofactor>
</comment>
<dbReference type="NCBIfam" id="TIGR01140">
    <property type="entry name" value="L_thr_O3P_dcar"/>
    <property type="match status" value="1"/>
</dbReference>
<dbReference type="InterPro" id="IPR015421">
    <property type="entry name" value="PyrdxlP-dep_Trfase_major"/>
</dbReference>
<comment type="catalytic activity">
    <reaction evidence="9">
        <text>O-phospho-L-threonine + H(+) = (R)-1-aminopropan-2-yl phosphate + CO2</text>
        <dbReference type="Rhea" id="RHEA:11492"/>
        <dbReference type="ChEBI" id="CHEBI:15378"/>
        <dbReference type="ChEBI" id="CHEBI:16526"/>
        <dbReference type="ChEBI" id="CHEBI:58563"/>
        <dbReference type="ChEBI" id="CHEBI:58675"/>
        <dbReference type="EC" id="4.1.1.81"/>
    </reaction>
</comment>
<sequence length="329" mass="34117">MFHGGDLGAASRTFPQARRPWVDLSTGINPRAYPVPVLAPAVWTRLPEPDALTDLEQVAATAYGAAAGTHVVAAPGSQALIQRVPWLLSPRRVAVLGPTYGGHAPAWTAAGHSVETVASLADCAGAGVVVVTNPNNPDGRCLSAEALIAAGAGLGPDGLLVIDEAFADVMPEISFAERLADHPRILVLRSFGKFFGLAGVRLGFALTADGDLAGRLRDHLGAWPVSGAAIAIGQTALADQAWQAATRAELAASARRLDALLGGAGLTVIGGTSLFRFVATHAAEPWHQRLGACGILVRRFAEQPQYLRFGLPGLEAEWARVAAALDTCA</sequence>
<keyword evidence="12" id="KW-1185">Reference proteome</keyword>
<evidence type="ECO:0000256" key="9">
    <source>
        <dbReference type="ARBA" id="ARBA00048531"/>
    </source>
</evidence>
<name>A0A2V3TXA9_9HYPH</name>
<evidence type="ECO:0000256" key="4">
    <source>
        <dbReference type="ARBA" id="ARBA00012285"/>
    </source>
</evidence>
<proteinExistence type="predicted"/>
<feature type="domain" description="Aminotransferase class I/classII large" evidence="10">
    <location>
        <begin position="43"/>
        <end position="320"/>
    </location>
</feature>
<dbReference type="CDD" id="cd00609">
    <property type="entry name" value="AAT_like"/>
    <property type="match status" value="1"/>
</dbReference>
<dbReference type="SUPFAM" id="SSF53383">
    <property type="entry name" value="PLP-dependent transferases"/>
    <property type="match status" value="1"/>
</dbReference>
<dbReference type="EC" id="4.1.1.81" evidence="4"/>
<keyword evidence="7" id="KW-0456">Lyase</keyword>
<dbReference type="Proteomes" id="UP000248021">
    <property type="component" value="Unassembled WGS sequence"/>
</dbReference>
<evidence type="ECO:0000256" key="3">
    <source>
        <dbReference type="ARBA" id="ARBA00004953"/>
    </source>
</evidence>
<dbReference type="GO" id="GO:0030170">
    <property type="term" value="F:pyridoxal phosphate binding"/>
    <property type="evidence" value="ECO:0007669"/>
    <property type="project" value="InterPro"/>
</dbReference>
<evidence type="ECO:0000256" key="8">
    <source>
        <dbReference type="ARBA" id="ARBA00029996"/>
    </source>
</evidence>
<dbReference type="GO" id="GO:0048472">
    <property type="term" value="F:threonine-phosphate decarboxylase activity"/>
    <property type="evidence" value="ECO:0007669"/>
    <property type="project" value="UniProtKB-EC"/>
</dbReference>
<dbReference type="Gene3D" id="3.40.640.10">
    <property type="entry name" value="Type I PLP-dependent aspartate aminotransferase-like (Major domain)"/>
    <property type="match status" value="1"/>
</dbReference>
<dbReference type="UniPathway" id="UPA00148"/>
<dbReference type="InterPro" id="IPR015422">
    <property type="entry name" value="PyrdxlP-dep_Trfase_small"/>
</dbReference>
<dbReference type="PANTHER" id="PTHR42885:SF1">
    <property type="entry name" value="THREONINE-PHOSPHATE DECARBOXYLASE"/>
    <property type="match status" value="1"/>
</dbReference>
<dbReference type="InterPro" id="IPR015424">
    <property type="entry name" value="PyrdxlP-dep_Trfase"/>
</dbReference>
<dbReference type="InterPro" id="IPR004839">
    <property type="entry name" value="Aminotransferase_I/II_large"/>
</dbReference>
<evidence type="ECO:0000256" key="1">
    <source>
        <dbReference type="ARBA" id="ARBA00001933"/>
    </source>
</evidence>
<dbReference type="InterPro" id="IPR005860">
    <property type="entry name" value="CobD"/>
</dbReference>
<dbReference type="Gene3D" id="3.90.1150.10">
    <property type="entry name" value="Aspartate Aminotransferase, domain 1"/>
    <property type="match status" value="1"/>
</dbReference>
<evidence type="ECO:0000259" key="10">
    <source>
        <dbReference type="Pfam" id="PF00155"/>
    </source>
</evidence>
<evidence type="ECO:0000256" key="7">
    <source>
        <dbReference type="ARBA" id="ARBA00023239"/>
    </source>
</evidence>
<accession>A0A2V3TXA9</accession>
<dbReference type="Pfam" id="PF00155">
    <property type="entry name" value="Aminotran_1_2"/>
    <property type="match status" value="1"/>
</dbReference>
<evidence type="ECO:0000313" key="12">
    <source>
        <dbReference type="Proteomes" id="UP000248021"/>
    </source>
</evidence>
<comment type="function">
    <text evidence="2">Decarboxylates L-threonine-O-3-phosphate to yield (R)-1-amino-2-propanol O-2-phosphate, the precursor for the linkage between the nucleotide loop and the corrin ring in cobalamin.</text>
</comment>
<comment type="pathway">
    <text evidence="3">Cofactor biosynthesis; adenosylcobalamin biosynthesis.</text>
</comment>
<keyword evidence="5" id="KW-0169">Cobalamin biosynthesis</keyword>
<dbReference type="PANTHER" id="PTHR42885">
    <property type="entry name" value="HISTIDINOL-PHOSPHATE AMINOTRANSFERASE-RELATED"/>
    <property type="match status" value="1"/>
</dbReference>
<dbReference type="AlphaFoldDB" id="A0A2V3TXA9"/>
<comment type="caution">
    <text evidence="11">The sequence shown here is derived from an EMBL/GenBank/DDBJ whole genome shotgun (WGS) entry which is preliminary data.</text>
</comment>
<evidence type="ECO:0000313" key="11">
    <source>
        <dbReference type="EMBL" id="PXW53249.1"/>
    </source>
</evidence>